<dbReference type="WBParaSite" id="Pan_g20700.t1">
    <property type="protein sequence ID" value="Pan_g20700.t1"/>
    <property type="gene ID" value="Pan_g20700"/>
</dbReference>
<evidence type="ECO:0000313" key="2">
    <source>
        <dbReference type="WBParaSite" id="Pan_g20700.t1"/>
    </source>
</evidence>
<dbReference type="Proteomes" id="UP000492821">
    <property type="component" value="Unassembled WGS sequence"/>
</dbReference>
<dbReference type="AlphaFoldDB" id="A0A7E4VGV3"/>
<name>A0A7E4VGV3_PANRE</name>
<sequence length="294" mass="34434">MPFPLEKLPYGLRRRLRELATPAEANVLQMAAPKYCGLHPIQRVQRIDHVEFVINSDSNLLLRCWNTAMSLPKDDLVFRISMELHINNFMLSDSPQLILERFLLAPGTVKFMDCIIDSIFIQNLVACMERQVSMLHFINCTIPERKTAHIICNSNAFKSLKTLILSHVKTSLNSWMDAFLQTKSCTLNYFAISNASPTVFKVNKYKFHKFFKKQKSVFRMHIYLNVPVIQAETQIKTLFGSYFKCLSKVPMKVYKYVLVTTLFTIPENDRRYYVLRKKKYVYEDDDVFYSLDYS</sequence>
<reference evidence="2" key="2">
    <citation type="submission" date="2020-10" db="UniProtKB">
        <authorList>
            <consortium name="WormBaseParasite"/>
        </authorList>
    </citation>
    <scope>IDENTIFICATION</scope>
</reference>
<organism evidence="1 2">
    <name type="scientific">Panagrellus redivivus</name>
    <name type="common">Microworm</name>
    <dbReference type="NCBI Taxonomy" id="6233"/>
    <lineage>
        <taxon>Eukaryota</taxon>
        <taxon>Metazoa</taxon>
        <taxon>Ecdysozoa</taxon>
        <taxon>Nematoda</taxon>
        <taxon>Chromadorea</taxon>
        <taxon>Rhabditida</taxon>
        <taxon>Tylenchina</taxon>
        <taxon>Panagrolaimomorpha</taxon>
        <taxon>Panagrolaimoidea</taxon>
        <taxon>Panagrolaimidae</taxon>
        <taxon>Panagrellus</taxon>
    </lineage>
</organism>
<evidence type="ECO:0000313" key="1">
    <source>
        <dbReference type="Proteomes" id="UP000492821"/>
    </source>
</evidence>
<accession>A0A7E4VGV3</accession>
<reference evidence="1" key="1">
    <citation type="journal article" date="2013" name="Genetics">
        <title>The draft genome and transcriptome of Panagrellus redivivus are shaped by the harsh demands of a free-living lifestyle.</title>
        <authorList>
            <person name="Srinivasan J."/>
            <person name="Dillman A.R."/>
            <person name="Macchietto M.G."/>
            <person name="Heikkinen L."/>
            <person name="Lakso M."/>
            <person name="Fracchia K.M."/>
            <person name="Antoshechkin I."/>
            <person name="Mortazavi A."/>
            <person name="Wong G."/>
            <person name="Sternberg P.W."/>
        </authorList>
    </citation>
    <scope>NUCLEOTIDE SEQUENCE [LARGE SCALE GENOMIC DNA]</scope>
    <source>
        <strain evidence="1">MT8872</strain>
    </source>
</reference>
<keyword evidence="1" id="KW-1185">Reference proteome</keyword>
<protein>
    <submittedName>
        <fullName evidence="2">F-box domain-containing protein</fullName>
    </submittedName>
</protein>
<proteinExistence type="predicted"/>